<sequence length="120" mass="13804">MLERRSLGRRESRDNCLLLSIAGSNHHINHISKHNPNKLCHTFIPDNNPLWPDPQDLAFIPTLPASLIDSLQRHLVRRCGFSSSTVQSKMDRNYLAHTHGKLMVTVTAMHMVMDITRIWQ</sequence>
<name>A0A8H3DBX6_9AGAM</name>
<evidence type="ECO:0000313" key="1">
    <source>
        <dbReference type="EMBL" id="CAE6519967.1"/>
    </source>
</evidence>
<dbReference type="Proteomes" id="UP000663850">
    <property type="component" value="Unassembled WGS sequence"/>
</dbReference>
<protein>
    <submittedName>
        <fullName evidence="1">Uncharacterized protein</fullName>
    </submittedName>
</protein>
<comment type="caution">
    <text evidence="1">The sequence shown here is derived from an EMBL/GenBank/DDBJ whole genome shotgun (WGS) entry which is preliminary data.</text>
</comment>
<gene>
    <name evidence="1" type="ORF">RDB_LOCUS116518</name>
</gene>
<organism evidence="1 2">
    <name type="scientific">Rhizoctonia solani</name>
    <dbReference type="NCBI Taxonomy" id="456999"/>
    <lineage>
        <taxon>Eukaryota</taxon>
        <taxon>Fungi</taxon>
        <taxon>Dikarya</taxon>
        <taxon>Basidiomycota</taxon>
        <taxon>Agaricomycotina</taxon>
        <taxon>Agaricomycetes</taxon>
        <taxon>Cantharellales</taxon>
        <taxon>Ceratobasidiaceae</taxon>
        <taxon>Rhizoctonia</taxon>
    </lineage>
</organism>
<dbReference type="AlphaFoldDB" id="A0A8H3DBX6"/>
<proteinExistence type="predicted"/>
<evidence type="ECO:0000313" key="2">
    <source>
        <dbReference type="Proteomes" id="UP000663850"/>
    </source>
</evidence>
<dbReference type="EMBL" id="CAJMWZ010006325">
    <property type="protein sequence ID" value="CAE6519967.1"/>
    <property type="molecule type" value="Genomic_DNA"/>
</dbReference>
<accession>A0A8H3DBX6</accession>
<reference evidence="1" key="1">
    <citation type="submission" date="2021-01" db="EMBL/GenBank/DDBJ databases">
        <authorList>
            <person name="Kaushik A."/>
        </authorList>
    </citation>
    <scope>NUCLEOTIDE SEQUENCE</scope>
    <source>
        <strain evidence="1">Type strain: AG8-Rh-89/</strain>
    </source>
</reference>